<gene>
    <name evidence="3" type="ORF">METZ01_LOCUS424946</name>
</gene>
<sequence>KLSQGAKPGIGGVLPAKKVTAEIASARGVPKGVMVQSPSKHSSFNDVAGLIEFVELIAGRTGIPVGIKAAVGQINFWVDLVDQMEASHQGPDFITIDGAEGGTGAAPLVFSDSVAYPFRIGFAKVFDIFYRRGLHRDITFIGAGKLGYPDTALAAFALGCDMVNVGREAMMAIGCIQAQRCHTGHCPTGVATQSPWLARGLNPSDKSVRVANYMLALQHEIRRLCHAIGVSHPALLPESALEIIDQDGSAVSVLKYYGLSAIDQRLEES</sequence>
<evidence type="ECO:0000313" key="3">
    <source>
        <dbReference type="EMBL" id="SVD72092.1"/>
    </source>
</evidence>
<dbReference type="Pfam" id="PF01645">
    <property type="entry name" value="Glu_synthase"/>
    <property type="match status" value="1"/>
</dbReference>
<reference evidence="3" key="1">
    <citation type="submission" date="2018-05" db="EMBL/GenBank/DDBJ databases">
        <authorList>
            <person name="Lanie J.A."/>
            <person name="Ng W.-L."/>
            <person name="Kazmierczak K.M."/>
            <person name="Andrzejewski T.M."/>
            <person name="Davidsen T.M."/>
            <person name="Wayne K.J."/>
            <person name="Tettelin H."/>
            <person name="Glass J.I."/>
            <person name="Rusch D."/>
            <person name="Podicherti R."/>
            <person name="Tsui H.-C.T."/>
            <person name="Winkler M.E."/>
        </authorList>
    </citation>
    <scope>NUCLEOTIDE SEQUENCE</scope>
</reference>
<dbReference type="InterPro" id="IPR002932">
    <property type="entry name" value="Glu_synthdom"/>
</dbReference>
<feature type="domain" description="Glutamate synthase" evidence="2">
    <location>
        <begin position="1"/>
        <end position="230"/>
    </location>
</feature>
<organism evidence="3">
    <name type="scientific">marine metagenome</name>
    <dbReference type="NCBI Taxonomy" id="408172"/>
    <lineage>
        <taxon>unclassified sequences</taxon>
        <taxon>metagenomes</taxon>
        <taxon>ecological metagenomes</taxon>
    </lineage>
</organism>
<dbReference type="EMBL" id="UINC01168849">
    <property type="protein sequence ID" value="SVD72092.1"/>
    <property type="molecule type" value="Genomic_DNA"/>
</dbReference>
<evidence type="ECO:0000259" key="2">
    <source>
        <dbReference type="Pfam" id="PF01645"/>
    </source>
</evidence>
<dbReference type="GO" id="GO:0015930">
    <property type="term" value="F:glutamate synthase activity"/>
    <property type="evidence" value="ECO:0007669"/>
    <property type="project" value="InterPro"/>
</dbReference>
<proteinExistence type="inferred from homology"/>
<protein>
    <recommendedName>
        <fullName evidence="2">Glutamate synthase domain-containing protein</fullName>
    </recommendedName>
</protein>
<dbReference type="PANTHER" id="PTHR43819">
    <property type="entry name" value="ARCHAEAL-TYPE GLUTAMATE SYNTHASE [NADPH]"/>
    <property type="match status" value="1"/>
</dbReference>
<evidence type="ECO:0000256" key="1">
    <source>
        <dbReference type="ARBA" id="ARBA00009716"/>
    </source>
</evidence>
<dbReference type="Gene3D" id="3.20.20.70">
    <property type="entry name" value="Aldolase class I"/>
    <property type="match status" value="1"/>
</dbReference>
<dbReference type="AlphaFoldDB" id="A0A382XLU4"/>
<dbReference type="PANTHER" id="PTHR43819:SF1">
    <property type="entry name" value="ARCHAEAL-TYPE GLUTAMATE SYNTHASE [NADPH]"/>
    <property type="match status" value="1"/>
</dbReference>
<accession>A0A382XLU4</accession>
<feature type="non-terminal residue" evidence="3">
    <location>
        <position position="269"/>
    </location>
</feature>
<dbReference type="SUPFAM" id="SSF51395">
    <property type="entry name" value="FMN-linked oxidoreductases"/>
    <property type="match status" value="1"/>
</dbReference>
<feature type="non-terminal residue" evidence="3">
    <location>
        <position position="1"/>
    </location>
</feature>
<dbReference type="InterPro" id="IPR013785">
    <property type="entry name" value="Aldolase_TIM"/>
</dbReference>
<dbReference type="GO" id="GO:0006537">
    <property type="term" value="P:glutamate biosynthetic process"/>
    <property type="evidence" value="ECO:0007669"/>
    <property type="project" value="InterPro"/>
</dbReference>
<comment type="similarity">
    <text evidence="1">Belongs to the glutamate synthase family.</text>
</comment>
<dbReference type="CDD" id="cd02808">
    <property type="entry name" value="GltS_FMN"/>
    <property type="match status" value="1"/>
</dbReference>
<name>A0A382XLU4_9ZZZZ</name>